<dbReference type="InterPro" id="IPR036637">
    <property type="entry name" value="Phosphohistidine_dom_sf"/>
</dbReference>
<dbReference type="EC" id="2.7.9.2" evidence="4"/>
<name>A0A377JPJ6_9HELI</name>
<dbReference type="EC" id="2.7.9.1" evidence="4"/>
<proteinExistence type="predicted"/>
<keyword evidence="4" id="KW-0808">Transferase</keyword>
<dbReference type="GO" id="GO:0050242">
    <property type="term" value="F:pyruvate, phosphate dikinase activity"/>
    <property type="evidence" value="ECO:0007669"/>
    <property type="project" value="UniProtKB-EC"/>
</dbReference>
<dbReference type="GO" id="GO:0005524">
    <property type="term" value="F:ATP binding"/>
    <property type="evidence" value="ECO:0007669"/>
    <property type="project" value="InterPro"/>
</dbReference>
<dbReference type="InterPro" id="IPR002192">
    <property type="entry name" value="PPDK_AMP/ATP-bd"/>
</dbReference>
<dbReference type="PANTHER" id="PTHR43615:SF1">
    <property type="entry name" value="PPDK_N DOMAIN-CONTAINING PROTEIN"/>
    <property type="match status" value="1"/>
</dbReference>
<evidence type="ECO:0000313" key="4">
    <source>
        <dbReference type="EMBL" id="STP08975.1"/>
    </source>
</evidence>
<accession>A0A377JPJ6</accession>
<protein>
    <submittedName>
        <fullName evidence="4">Phosphoenolpyruvate synthase/pyruvate phosphate dikinase</fullName>
        <ecNumber evidence="4">2.7.9.1</ecNumber>
        <ecNumber evidence="4">2.7.9.2</ecNumber>
    </submittedName>
</protein>
<dbReference type="AlphaFoldDB" id="A0A377JPJ6"/>
<feature type="domain" description="Pyruvate phosphate dikinase AMP/ATP-binding" evidence="3">
    <location>
        <begin position="16"/>
        <end position="336"/>
    </location>
</feature>
<feature type="domain" description="PEP-utilising enzyme mobile" evidence="2">
    <location>
        <begin position="787"/>
        <end position="856"/>
    </location>
</feature>
<dbReference type="EMBL" id="UGHZ01000001">
    <property type="protein sequence ID" value="STP08975.1"/>
    <property type="molecule type" value="Genomic_DNA"/>
</dbReference>
<organism evidence="4 5">
    <name type="scientific">Helicobacter cinaedi</name>
    <dbReference type="NCBI Taxonomy" id="213"/>
    <lineage>
        <taxon>Bacteria</taxon>
        <taxon>Pseudomonadati</taxon>
        <taxon>Campylobacterota</taxon>
        <taxon>Epsilonproteobacteria</taxon>
        <taxon>Campylobacterales</taxon>
        <taxon>Helicobacteraceae</taxon>
        <taxon>Helicobacter</taxon>
    </lineage>
</organism>
<dbReference type="Proteomes" id="UP000255335">
    <property type="component" value="Unassembled WGS sequence"/>
</dbReference>
<gene>
    <name evidence="4" type="primary">ppsA_1</name>
    <name evidence="4" type="ORF">NCTC12221_00402</name>
</gene>
<evidence type="ECO:0000256" key="1">
    <source>
        <dbReference type="SAM" id="MobiDB-lite"/>
    </source>
</evidence>
<sequence length="863" mass="96104">MNILHFSDKEALKLSLSGGKGASLAKVFQAGFAVPQGFIITTRAYEAFLSNANEIPSFPNNDLALLESKALQYKEHLLTLPLPPSCLKELESALTHFSPHQAFSVRSSSTLEDLNAGAFAGAHDTFLNCVGLEMIEQKIKECFVSLWHTRAIAYRCELGFSHKDALMAVVVQTMVPSQKSGVSFSINPITCNLNEVLINANYGLGESVVGGEFDVDEYRFNTLEQKIESSHIAHKTKGIFPTHCTQDCIAPQDRASPQSPQDLKDSQDSTQGTRECHIDSAFADIAVLSEKEITQVASLNLALQRFYGFPQDIEWAIVDNNLYLLQSRPITTIPPRWSRDESAERYPKALSPFTWDYVDRAFHISLDYSFKLLGLPPMQGKWFAMFDNYIYGNQNAVSLYMGQNTLPFTDLDSLIQALPSLTNKLESIKALPKLWHRDLATYLQELGALKAQDLSNANLQEVWEFIGQIVRVGTEYFKPNIAISITQAMLYKILFALLKLIDSTNAQSLFTLLTTTDNTKTSLVNDELFKLACMIKNNQSLYNLLHSTDSKSIIKQNLLRDFGAFSQSLETFLHNHGHREVEFDAYIPTWGEAPDVVLDTLKLLSTSPLPKASDIVAKKYQAKKQILSLVGSQSVELELFLYEFLELVETYTILDDEEHYQTTRLTPIVRKGVYALGERLKALGIVSENFDVFFANIASLESFVKGEISQEQLKSHITQNKQTYLENAAKTPKWELDSTQDCLDSTADNRSHIESSDTLQGIPASAGVAEGEVFIVRGSEDFGKFIPQSILIAQSTNPAWTPLFYNAKAVVTQSGGALSHGAVTAREMKIPAVMAVPNVMQILKNGDRIRVNGNNGKVEILVR</sequence>
<feature type="region of interest" description="Disordered" evidence="1">
    <location>
        <begin position="250"/>
        <end position="271"/>
    </location>
</feature>
<dbReference type="Pfam" id="PF00391">
    <property type="entry name" value="PEP-utilizers"/>
    <property type="match status" value="1"/>
</dbReference>
<keyword evidence="4" id="KW-0418">Kinase</keyword>
<dbReference type="InterPro" id="IPR013815">
    <property type="entry name" value="ATP_grasp_subdomain_1"/>
</dbReference>
<dbReference type="RefSeq" id="WP_115025765.1">
    <property type="nucleotide sequence ID" value="NZ_UGHZ01000001.1"/>
</dbReference>
<dbReference type="InterPro" id="IPR051549">
    <property type="entry name" value="PEP_Utilizing_Enz"/>
</dbReference>
<dbReference type="Gene3D" id="3.50.30.10">
    <property type="entry name" value="Phosphohistidine domain"/>
    <property type="match status" value="1"/>
</dbReference>
<evidence type="ECO:0000313" key="5">
    <source>
        <dbReference type="Proteomes" id="UP000255335"/>
    </source>
</evidence>
<evidence type="ECO:0000259" key="3">
    <source>
        <dbReference type="Pfam" id="PF01326"/>
    </source>
</evidence>
<evidence type="ECO:0000259" key="2">
    <source>
        <dbReference type="Pfam" id="PF00391"/>
    </source>
</evidence>
<dbReference type="SUPFAM" id="SSF52009">
    <property type="entry name" value="Phosphohistidine domain"/>
    <property type="match status" value="1"/>
</dbReference>
<dbReference type="Pfam" id="PF01326">
    <property type="entry name" value="PPDK_N"/>
    <property type="match status" value="1"/>
</dbReference>
<reference evidence="4 5" key="1">
    <citation type="submission" date="2018-06" db="EMBL/GenBank/DDBJ databases">
        <authorList>
            <consortium name="Pathogen Informatics"/>
            <person name="Doyle S."/>
        </authorList>
    </citation>
    <scope>NUCLEOTIDE SEQUENCE [LARGE SCALE GENOMIC DNA]</scope>
    <source>
        <strain evidence="4 5">NCTC12221</strain>
    </source>
</reference>
<dbReference type="SUPFAM" id="SSF56059">
    <property type="entry name" value="Glutathione synthetase ATP-binding domain-like"/>
    <property type="match status" value="1"/>
</dbReference>
<keyword evidence="4" id="KW-0670">Pyruvate</keyword>
<dbReference type="PANTHER" id="PTHR43615">
    <property type="entry name" value="PHOSPHOENOLPYRUVATE SYNTHASE-RELATED"/>
    <property type="match status" value="1"/>
</dbReference>
<dbReference type="Gene3D" id="3.30.1490.20">
    <property type="entry name" value="ATP-grasp fold, A domain"/>
    <property type="match status" value="1"/>
</dbReference>
<dbReference type="InterPro" id="IPR008279">
    <property type="entry name" value="PEP-util_enz_mobile_dom"/>
</dbReference>
<dbReference type="Gene3D" id="3.30.470.20">
    <property type="entry name" value="ATP-grasp fold, B domain"/>
    <property type="match status" value="1"/>
</dbReference>
<dbReference type="GO" id="GO:0008986">
    <property type="term" value="F:pyruvate, water dikinase activity"/>
    <property type="evidence" value="ECO:0007669"/>
    <property type="project" value="UniProtKB-EC"/>
</dbReference>